<evidence type="ECO:0008006" key="4">
    <source>
        <dbReference type="Google" id="ProtNLM"/>
    </source>
</evidence>
<gene>
    <name evidence="2" type="ORF">WKV53_21670</name>
</gene>
<sequence>MKLTTLFAAAAAGLFLVATSCERHEWAETKKLHEPHEHGAHGEGHEAAAGEAHGAAAHGEEHAVEKHEEKAH</sequence>
<dbReference type="EMBL" id="JBBUKT010000010">
    <property type="protein sequence ID" value="MEK7953139.1"/>
    <property type="molecule type" value="Genomic_DNA"/>
</dbReference>
<evidence type="ECO:0000313" key="3">
    <source>
        <dbReference type="Proteomes" id="UP001371305"/>
    </source>
</evidence>
<feature type="compositionally biased region" description="Basic and acidic residues" evidence="1">
    <location>
        <begin position="28"/>
        <end position="48"/>
    </location>
</feature>
<dbReference type="Proteomes" id="UP001371305">
    <property type="component" value="Unassembled WGS sequence"/>
</dbReference>
<protein>
    <recommendedName>
        <fullName evidence="4">Efflux transporter periplasmic adaptor subunit</fullName>
    </recommendedName>
</protein>
<name>A0ABU9AZD7_9BACT</name>
<reference evidence="2 3" key="1">
    <citation type="submission" date="2024-04" db="EMBL/GenBank/DDBJ databases">
        <title>Luteolibacter sp. isolated from soil.</title>
        <authorList>
            <person name="An J."/>
        </authorList>
    </citation>
    <scope>NUCLEOTIDE SEQUENCE [LARGE SCALE GENOMIC DNA]</scope>
    <source>
        <strain evidence="2 3">Y139</strain>
    </source>
</reference>
<feature type="region of interest" description="Disordered" evidence="1">
    <location>
        <begin position="28"/>
        <end position="72"/>
    </location>
</feature>
<evidence type="ECO:0000256" key="1">
    <source>
        <dbReference type="SAM" id="MobiDB-lite"/>
    </source>
</evidence>
<feature type="compositionally biased region" description="Basic and acidic residues" evidence="1">
    <location>
        <begin position="58"/>
        <end position="72"/>
    </location>
</feature>
<comment type="caution">
    <text evidence="2">The sequence shown here is derived from an EMBL/GenBank/DDBJ whole genome shotgun (WGS) entry which is preliminary data.</text>
</comment>
<accession>A0ABU9AZD7</accession>
<dbReference type="RefSeq" id="WP_341406903.1">
    <property type="nucleotide sequence ID" value="NZ_JBBUKT010000010.1"/>
</dbReference>
<organism evidence="2 3">
    <name type="scientific">Luteolibacter soli</name>
    <dbReference type="NCBI Taxonomy" id="3135280"/>
    <lineage>
        <taxon>Bacteria</taxon>
        <taxon>Pseudomonadati</taxon>
        <taxon>Verrucomicrobiota</taxon>
        <taxon>Verrucomicrobiia</taxon>
        <taxon>Verrucomicrobiales</taxon>
        <taxon>Verrucomicrobiaceae</taxon>
        <taxon>Luteolibacter</taxon>
    </lineage>
</organism>
<evidence type="ECO:0000313" key="2">
    <source>
        <dbReference type="EMBL" id="MEK7953139.1"/>
    </source>
</evidence>
<keyword evidence="3" id="KW-1185">Reference proteome</keyword>
<proteinExistence type="predicted"/>
<dbReference type="PROSITE" id="PS51257">
    <property type="entry name" value="PROKAR_LIPOPROTEIN"/>
    <property type="match status" value="1"/>
</dbReference>